<dbReference type="KEGG" id="snw:BBN63_19695"/>
<sequence>MADVLVPLTKGVQRVVADDPVESATKVSQAFGAKLRTGPPRFFESRTETAVAGCARTSTQSPFAEYVDFVHWVREARSLAMIAPVFVPD</sequence>
<keyword evidence="2" id="KW-1185">Reference proteome</keyword>
<evidence type="ECO:0000313" key="2">
    <source>
        <dbReference type="Proteomes" id="UP000189677"/>
    </source>
</evidence>
<evidence type="ECO:0000313" key="1">
    <source>
        <dbReference type="EMBL" id="AQU68109.1"/>
    </source>
</evidence>
<dbReference type="EMBL" id="CP018047">
    <property type="protein sequence ID" value="AQU68109.1"/>
    <property type="molecule type" value="Genomic_DNA"/>
</dbReference>
<dbReference type="Proteomes" id="UP000189677">
    <property type="component" value="Chromosome"/>
</dbReference>
<reference evidence="1 2" key="1">
    <citation type="submission" date="2016-11" db="EMBL/GenBank/DDBJ databases">
        <title>Complete genome sequence of Streptomyces niveus SCSIO 3406.</title>
        <authorList>
            <person name="Zhu Q."/>
            <person name="Cheng W."/>
            <person name="Song Y."/>
            <person name="Li Q."/>
            <person name="Ju J."/>
        </authorList>
    </citation>
    <scope>NUCLEOTIDE SEQUENCE [LARGE SCALE GENOMIC DNA]</scope>
    <source>
        <strain evidence="1 2">SCSIO 3406</strain>
    </source>
</reference>
<organism evidence="1 2">
    <name type="scientific">Streptomyces niveus</name>
    <name type="common">Streptomyces spheroides</name>
    <dbReference type="NCBI Taxonomy" id="193462"/>
    <lineage>
        <taxon>Bacteria</taxon>
        <taxon>Bacillati</taxon>
        <taxon>Actinomycetota</taxon>
        <taxon>Actinomycetes</taxon>
        <taxon>Kitasatosporales</taxon>
        <taxon>Streptomycetaceae</taxon>
        <taxon>Streptomyces</taxon>
    </lineage>
</organism>
<gene>
    <name evidence="1" type="ORF">BBN63_19695</name>
</gene>
<protein>
    <submittedName>
        <fullName evidence="1">Uncharacterized protein</fullName>
    </submittedName>
</protein>
<dbReference type="AlphaFoldDB" id="A0A1U9QVJ7"/>
<accession>A0A1U9QVJ7</accession>
<proteinExistence type="predicted"/>
<name>A0A1U9QVJ7_STRNV</name>